<accession>A0A9N9GKJ5</accession>
<keyword evidence="3" id="KW-1185">Reference proteome</keyword>
<feature type="non-terminal residue" evidence="2">
    <location>
        <position position="528"/>
    </location>
</feature>
<dbReference type="AlphaFoldDB" id="A0A9N9GKJ5"/>
<dbReference type="EMBL" id="CAJVPL010002372">
    <property type="protein sequence ID" value="CAG8608566.1"/>
    <property type="molecule type" value="Genomic_DNA"/>
</dbReference>
<feature type="region of interest" description="Disordered" evidence="1">
    <location>
        <begin position="160"/>
        <end position="195"/>
    </location>
</feature>
<protein>
    <submittedName>
        <fullName evidence="2">3683_t:CDS:1</fullName>
    </submittedName>
</protein>
<proteinExistence type="predicted"/>
<organism evidence="2 3">
    <name type="scientific">Ambispora gerdemannii</name>
    <dbReference type="NCBI Taxonomy" id="144530"/>
    <lineage>
        <taxon>Eukaryota</taxon>
        <taxon>Fungi</taxon>
        <taxon>Fungi incertae sedis</taxon>
        <taxon>Mucoromycota</taxon>
        <taxon>Glomeromycotina</taxon>
        <taxon>Glomeromycetes</taxon>
        <taxon>Archaeosporales</taxon>
        <taxon>Ambisporaceae</taxon>
        <taxon>Ambispora</taxon>
    </lineage>
</organism>
<feature type="compositionally biased region" description="Polar residues" evidence="1">
    <location>
        <begin position="169"/>
        <end position="182"/>
    </location>
</feature>
<evidence type="ECO:0000256" key="1">
    <source>
        <dbReference type="SAM" id="MobiDB-lite"/>
    </source>
</evidence>
<sequence length="528" mass="60113">FDGWETVLNPDKFNLISIIKFRRVKDDFTYNKSAEHTEISKFVSYIAETATGEKWKKAASALHKYGMLNRRNWAQPPKRPSNVRLVMGTSPVENHLLEVKLKQAKAQFAVDLSIMGNEAHMITNQTKLDFISNPSIDPENVRKRSSELIVDDDTINSVVPNTGKKIKTTQDPSMSVPSASTNDETEESSDPDEQLEINLTRSRSMEGWKHKRYAEISSVSTKVRSKITFLLNLSFAIILQGIGVDHCSCPCLYPDFTETEWYTITRTKPFVIEQPIILSSISTTFQEAARKHLMDEDSYIYADNSELGRAAACTFNELRNLPPLAPSKMSEALHCCNLLYPHVHPIFNQPLREYEVRLNRVVKGTKKRHDLSCVVDEIPVLNSEFKPLGCTPLQKKKDFVKVHLRTKESINQQFNLKGGPGESGLFYKHGADYLDSELAVWYVGISSRASHVHVGVGAQLTRRIAIQLFKEASMPLIESTFCHFVTLEERVNKLAKDFKRRKQPFTPPQQMKFMNEFPNSPQLRQLFG</sequence>
<reference evidence="2" key="1">
    <citation type="submission" date="2021-06" db="EMBL/GenBank/DDBJ databases">
        <authorList>
            <person name="Kallberg Y."/>
            <person name="Tangrot J."/>
            <person name="Rosling A."/>
        </authorList>
    </citation>
    <scope>NUCLEOTIDE SEQUENCE</scope>
    <source>
        <strain evidence="2">MT106</strain>
    </source>
</reference>
<comment type="caution">
    <text evidence="2">The sequence shown here is derived from an EMBL/GenBank/DDBJ whole genome shotgun (WGS) entry which is preliminary data.</text>
</comment>
<dbReference type="Proteomes" id="UP000789831">
    <property type="component" value="Unassembled WGS sequence"/>
</dbReference>
<evidence type="ECO:0000313" key="3">
    <source>
        <dbReference type="Proteomes" id="UP000789831"/>
    </source>
</evidence>
<feature type="compositionally biased region" description="Acidic residues" evidence="1">
    <location>
        <begin position="183"/>
        <end position="195"/>
    </location>
</feature>
<name>A0A9N9GKJ5_9GLOM</name>
<gene>
    <name evidence="2" type="ORF">AGERDE_LOCUS9472</name>
</gene>
<evidence type="ECO:0000313" key="2">
    <source>
        <dbReference type="EMBL" id="CAG8608566.1"/>
    </source>
</evidence>
<dbReference type="OrthoDB" id="2389038at2759"/>